<name>A0A1V3XRU4_MYCKA</name>
<dbReference type="EMBL" id="MVBM01000001">
    <property type="protein sequence ID" value="OOK81943.1"/>
    <property type="molecule type" value="Genomic_DNA"/>
</dbReference>
<dbReference type="AlphaFoldDB" id="A0A1V3XRU4"/>
<dbReference type="InterPro" id="IPR008526">
    <property type="entry name" value="YedI"/>
</dbReference>
<organism evidence="2 3">
    <name type="scientific">Mycobacterium kansasii</name>
    <dbReference type="NCBI Taxonomy" id="1768"/>
    <lineage>
        <taxon>Bacteria</taxon>
        <taxon>Bacillati</taxon>
        <taxon>Actinomycetota</taxon>
        <taxon>Actinomycetes</taxon>
        <taxon>Mycobacteriales</taxon>
        <taxon>Mycobacteriaceae</taxon>
        <taxon>Mycobacterium</taxon>
    </lineage>
</organism>
<dbReference type="GO" id="GO:0005886">
    <property type="term" value="C:plasma membrane"/>
    <property type="evidence" value="ECO:0007669"/>
    <property type="project" value="TreeGrafter"/>
</dbReference>
<keyword evidence="1" id="KW-1133">Transmembrane helix</keyword>
<dbReference type="Proteomes" id="UP000189229">
    <property type="component" value="Unassembled WGS sequence"/>
</dbReference>
<dbReference type="PANTHER" id="PTHR30503:SF3">
    <property type="entry name" value="INNER MEMBRANE PROTEIN YEDI"/>
    <property type="match status" value="1"/>
</dbReference>
<evidence type="ECO:0000256" key="1">
    <source>
        <dbReference type="SAM" id="Phobius"/>
    </source>
</evidence>
<keyword evidence="1" id="KW-0472">Membrane</keyword>
<reference evidence="2 3" key="1">
    <citation type="submission" date="2017-02" db="EMBL/GenBank/DDBJ databases">
        <title>Complete genome sequences of Mycobacterium kansasii strains isolated from rhesus macaques.</title>
        <authorList>
            <person name="Panda A."/>
            <person name="Nagaraj S."/>
            <person name="Zhao X."/>
            <person name="Tettelin H."/>
            <person name="Detolla L.J."/>
        </authorList>
    </citation>
    <scope>NUCLEOTIDE SEQUENCE [LARGE SCALE GENOMIC DNA]</scope>
    <source>
        <strain evidence="2 3">11-3813</strain>
    </source>
</reference>
<gene>
    <name evidence="2" type="ORF">BZL30_1106</name>
</gene>
<protein>
    <submittedName>
        <fullName evidence="2">Uncharacterized protein</fullName>
    </submittedName>
</protein>
<evidence type="ECO:0000313" key="2">
    <source>
        <dbReference type="EMBL" id="OOK81943.1"/>
    </source>
</evidence>
<comment type="caution">
    <text evidence="2">The sequence shown here is derived from an EMBL/GenBank/DDBJ whole genome shotgun (WGS) entry which is preliminary data.</text>
</comment>
<dbReference type="Pfam" id="PF05661">
    <property type="entry name" value="DUF808"/>
    <property type="match status" value="1"/>
</dbReference>
<proteinExistence type="predicted"/>
<dbReference type="PANTHER" id="PTHR30503">
    <property type="entry name" value="INNER MEMBRANE PROTEIN YEDI"/>
    <property type="match status" value="1"/>
</dbReference>
<evidence type="ECO:0000313" key="3">
    <source>
        <dbReference type="Proteomes" id="UP000189229"/>
    </source>
</evidence>
<sequence length="119" mass="12789">MSGAVRTDLILSAEIMVIALNEVASQRFLPRLVILVVVALIITAVVYGAVGAIVKMDDVGLRLAETGSRLGRQVGRAWSPRCRDCSQRSRRSGRWPCCGWAVTSCWSAATASAGTCRTH</sequence>
<keyword evidence="1" id="KW-0812">Transmembrane</keyword>
<accession>A0A1V3XRU4</accession>
<feature type="transmembrane region" description="Helical" evidence="1">
    <location>
        <begin position="32"/>
        <end position="54"/>
    </location>
</feature>